<organism evidence="4 5">
    <name type="scientific">Fusarium floridanum</name>
    <dbReference type="NCBI Taxonomy" id="1325733"/>
    <lineage>
        <taxon>Eukaryota</taxon>
        <taxon>Fungi</taxon>
        <taxon>Dikarya</taxon>
        <taxon>Ascomycota</taxon>
        <taxon>Pezizomycotina</taxon>
        <taxon>Sordariomycetes</taxon>
        <taxon>Hypocreomycetidae</taxon>
        <taxon>Hypocreales</taxon>
        <taxon>Nectriaceae</taxon>
        <taxon>Fusarium</taxon>
        <taxon>Fusarium solani species complex</taxon>
    </lineage>
</organism>
<dbReference type="PANTHER" id="PTHR10039">
    <property type="entry name" value="AMELOGENIN"/>
    <property type="match status" value="1"/>
</dbReference>
<dbReference type="InterPro" id="IPR054471">
    <property type="entry name" value="GPIID_WHD"/>
</dbReference>
<dbReference type="InterPro" id="IPR027417">
    <property type="entry name" value="P-loop_NTPase"/>
</dbReference>
<dbReference type="EMBL" id="NKCL01000007">
    <property type="protein sequence ID" value="RSL90631.1"/>
    <property type="molecule type" value="Genomic_DNA"/>
</dbReference>
<dbReference type="InterPro" id="IPR056884">
    <property type="entry name" value="NPHP3-like_N"/>
</dbReference>
<comment type="caution">
    <text evidence="4">The sequence shown here is derived from an EMBL/GenBank/DDBJ whole genome shotgun (WGS) entry which is preliminary data.</text>
</comment>
<feature type="domain" description="Nephrocystin 3-like N-terminal" evidence="3">
    <location>
        <begin position="71"/>
        <end position="240"/>
    </location>
</feature>
<dbReference type="Pfam" id="PF24883">
    <property type="entry name" value="NPHP3_N"/>
    <property type="match status" value="1"/>
</dbReference>
<reference evidence="4 5" key="1">
    <citation type="submission" date="2017-06" db="EMBL/GenBank/DDBJ databases">
        <title>Comparative genomic analysis of Ambrosia Fusariam Clade fungi.</title>
        <authorList>
            <person name="Stajich J.E."/>
            <person name="Carrillo J."/>
            <person name="Kijimoto T."/>
            <person name="Eskalen A."/>
            <person name="O'Donnell K."/>
            <person name="Kasson M."/>
        </authorList>
    </citation>
    <scope>NUCLEOTIDE SEQUENCE [LARGE SCALE GENOMIC DNA]</scope>
    <source>
        <strain evidence="4 5">NRRL62606</strain>
    </source>
</reference>
<keyword evidence="1" id="KW-0677">Repeat</keyword>
<name>A0A428SLN7_9HYPO</name>
<dbReference type="Gene3D" id="3.40.50.300">
    <property type="entry name" value="P-loop containing nucleotide triphosphate hydrolases"/>
    <property type="match status" value="1"/>
</dbReference>
<evidence type="ECO:0000259" key="2">
    <source>
        <dbReference type="Pfam" id="PF22939"/>
    </source>
</evidence>
<gene>
    <name evidence="4" type="ORF">CEP51_000629</name>
</gene>
<evidence type="ECO:0000259" key="3">
    <source>
        <dbReference type="Pfam" id="PF24883"/>
    </source>
</evidence>
<proteinExistence type="predicted"/>
<evidence type="ECO:0000313" key="4">
    <source>
        <dbReference type="EMBL" id="RSL90631.1"/>
    </source>
</evidence>
<sequence length="418" mass="46437">MSAETSANIAVNIGDVNLGPGATAILGTNNIGSDARTQKKTVQDYKNDLFVSEPSSVRAELINTKGDLTEGTCQWILHNETYRSWLEAQDSGLLWISGGPGRGKTMLSIFLTQEWGSLPGCVFYVFCGDKSTGDEVTIMRSLLYQVLSRVPSMIDHVGDYLGTGERTKHTLSSRGDLWTIFASMLKDPKLGPVLGLIDGLDECHRDSTRWLLTNLRHVFDKKSRSRLSLSNPFRLAIVSRDMVGLRSYPRLNLETKADAIEKDVARVIDAKMKEHDRFSELDDDFITEVKNTLRRRSDGTFLWVGFAIQELLSVETKTEMCLALDAIPRDLGALYSKILLRIKGPIREQLAQLLHWVTLACESLSVNQLAEALSVDAQTILDLVAMSGSLLTLSEWGTVKLVHASVSDFLKDYPEVPK</sequence>
<protein>
    <submittedName>
        <fullName evidence="4">Uncharacterized protein</fullName>
    </submittedName>
</protein>
<dbReference type="Proteomes" id="UP000287972">
    <property type="component" value="Unassembled WGS sequence"/>
</dbReference>
<dbReference type="SUPFAM" id="SSF52540">
    <property type="entry name" value="P-loop containing nucleoside triphosphate hydrolases"/>
    <property type="match status" value="1"/>
</dbReference>
<dbReference type="AlphaFoldDB" id="A0A428SLN7"/>
<feature type="domain" description="GPI inositol-deacylase winged helix" evidence="2">
    <location>
        <begin position="351"/>
        <end position="411"/>
    </location>
</feature>
<evidence type="ECO:0000256" key="1">
    <source>
        <dbReference type="ARBA" id="ARBA00022737"/>
    </source>
</evidence>
<keyword evidence="5" id="KW-1185">Reference proteome</keyword>
<evidence type="ECO:0000313" key="5">
    <source>
        <dbReference type="Proteomes" id="UP000287972"/>
    </source>
</evidence>
<dbReference type="Pfam" id="PF22939">
    <property type="entry name" value="WHD_GPIID"/>
    <property type="match status" value="1"/>
</dbReference>
<accession>A0A428SLN7</accession>